<protein>
    <submittedName>
        <fullName evidence="3">Periplasmic l-amino acid catalytic subunit</fullName>
    </submittedName>
</protein>
<keyword evidence="4" id="KW-1185">Reference proteome</keyword>
<sequence>MVSLDIEGKVDKAAGVAAKATGAAANGGVMAGMSTAAIAGVAVASSAIVGLVIAVAVVASTASTAYLIVNRTGLTLGCYDPISCLGKYPLLEVLRNSPGLGVTDPLERAIHAVQPVYAVKLYLYYPDAWWVTRFGLREGSFVSDGNAVTPPLQGRYHDGEIRCTRQANAPANLSPGIGSSCYGFLQTQYFWDFSGKSQNYFGRFQNNRSSVVTHLSTTADGMNAIMDVHNEVMRYHNLTAAHNIPLPREGVLVTYNLATPWANSAWHYWTDASKASDLQAFLETDNIYLVNEAYSPAPSWAEGAIVLADQLMNDLYGLNPPHSPVTYRARNYISELWNDAPATDPNGTVAPICLNTCMRNGASLATIFARDGSCHDGASASTCAGTGCRDSTLAVACDYGTDCQDCGPRPGSGSVAEGAAEDPACFIADAKLLLADGSRIPLAKAQVGMRVASALGQGTITAVLRHPVNATVKRFRLPTAHGDLVGTLSHPVFVNASWLEAEEAAALGLLPGLTTELAHVDEYYNLEIDGDQPEIGAHAYELNGHVVSGLGDNEVLNQRFARQKVFRNLKHATAAA</sequence>
<feature type="transmembrane region" description="Helical" evidence="1">
    <location>
        <begin position="36"/>
        <end position="69"/>
    </location>
</feature>
<feature type="domain" description="Vint" evidence="2">
    <location>
        <begin position="424"/>
        <end position="553"/>
    </location>
</feature>
<dbReference type="InterPro" id="IPR039510">
    <property type="entry name" value="Vint_dom"/>
</dbReference>
<dbReference type="OrthoDB" id="41654at2759"/>
<evidence type="ECO:0000313" key="4">
    <source>
        <dbReference type="Proteomes" id="UP000037460"/>
    </source>
</evidence>
<reference evidence="4" key="1">
    <citation type="journal article" date="2015" name="PLoS Genet.">
        <title>Genome Sequence and Transcriptome Analyses of Chrysochromulina tobin: Metabolic Tools for Enhanced Algal Fitness in the Prominent Order Prymnesiales (Haptophyceae).</title>
        <authorList>
            <person name="Hovde B.T."/>
            <person name="Deodato C.R."/>
            <person name="Hunsperger H.M."/>
            <person name="Ryken S.A."/>
            <person name="Yost W."/>
            <person name="Jha R.K."/>
            <person name="Patterson J."/>
            <person name="Monnat R.J. Jr."/>
            <person name="Barlow S.B."/>
            <person name="Starkenburg S.R."/>
            <person name="Cattolico R.A."/>
        </authorList>
    </citation>
    <scope>NUCLEOTIDE SEQUENCE</scope>
    <source>
        <strain evidence="4">CCMP291</strain>
    </source>
</reference>
<keyword evidence="1" id="KW-0472">Membrane</keyword>
<evidence type="ECO:0000259" key="2">
    <source>
        <dbReference type="Pfam" id="PF14623"/>
    </source>
</evidence>
<name>A0A0M0JLT6_9EUKA</name>
<dbReference type="CDD" id="cd00081">
    <property type="entry name" value="Hint"/>
    <property type="match status" value="1"/>
</dbReference>
<evidence type="ECO:0000313" key="3">
    <source>
        <dbReference type="EMBL" id="KOO27297.1"/>
    </source>
</evidence>
<dbReference type="AlphaFoldDB" id="A0A0M0JLT6"/>
<keyword evidence="1" id="KW-0812">Transmembrane</keyword>
<dbReference type="Proteomes" id="UP000037460">
    <property type="component" value="Unassembled WGS sequence"/>
</dbReference>
<dbReference type="SUPFAM" id="SSF51294">
    <property type="entry name" value="Hedgehog/intein (Hint) domain"/>
    <property type="match status" value="1"/>
</dbReference>
<evidence type="ECO:0000256" key="1">
    <source>
        <dbReference type="SAM" id="Phobius"/>
    </source>
</evidence>
<proteinExistence type="predicted"/>
<accession>A0A0M0JLT6</accession>
<organism evidence="3 4">
    <name type="scientific">Chrysochromulina tobinii</name>
    <dbReference type="NCBI Taxonomy" id="1460289"/>
    <lineage>
        <taxon>Eukaryota</taxon>
        <taxon>Haptista</taxon>
        <taxon>Haptophyta</taxon>
        <taxon>Prymnesiophyceae</taxon>
        <taxon>Prymnesiales</taxon>
        <taxon>Chrysochromulinaceae</taxon>
        <taxon>Chrysochromulina</taxon>
    </lineage>
</organism>
<dbReference type="Gene3D" id="2.170.16.10">
    <property type="entry name" value="Hedgehog/Intein (Hint) domain"/>
    <property type="match status" value="1"/>
</dbReference>
<comment type="caution">
    <text evidence="3">The sequence shown here is derived from an EMBL/GenBank/DDBJ whole genome shotgun (WGS) entry which is preliminary data.</text>
</comment>
<dbReference type="EMBL" id="JWZX01002734">
    <property type="protein sequence ID" value="KOO27297.1"/>
    <property type="molecule type" value="Genomic_DNA"/>
</dbReference>
<gene>
    <name evidence="3" type="ORF">Ctob_013057</name>
</gene>
<dbReference type="InterPro" id="IPR036844">
    <property type="entry name" value="Hint_dom_sf"/>
</dbReference>
<dbReference type="Pfam" id="PF14623">
    <property type="entry name" value="Vint"/>
    <property type="match status" value="1"/>
</dbReference>
<keyword evidence="1" id="KW-1133">Transmembrane helix</keyword>